<dbReference type="EMBL" id="ML170181">
    <property type="protein sequence ID" value="TDL21339.1"/>
    <property type="molecule type" value="Genomic_DNA"/>
</dbReference>
<name>A0A4Y7Q394_9AGAM</name>
<protein>
    <submittedName>
        <fullName evidence="1">Uncharacterized protein</fullName>
    </submittedName>
</protein>
<accession>A0A4Y7Q394</accession>
<dbReference type="AlphaFoldDB" id="A0A4Y7Q394"/>
<dbReference type="Proteomes" id="UP000294933">
    <property type="component" value="Unassembled WGS sequence"/>
</dbReference>
<sequence length="110" mass="12904">MCVDRRRQFFGRLPDIEEFSRCCYFVLSSHSVSWNGANEEHLRSLLFHEDRPPYLQGNVYVFCSLTLFLLYTESSLDGSVWTKKVWFISSNVTTPADQKITLFERTSYTS</sequence>
<organism evidence="1 2">
    <name type="scientific">Rickenella mellea</name>
    <dbReference type="NCBI Taxonomy" id="50990"/>
    <lineage>
        <taxon>Eukaryota</taxon>
        <taxon>Fungi</taxon>
        <taxon>Dikarya</taxon>
        <taxon>Basidiomycota</taxon>
        <taxon>Agaricomycotina</taxon>
        <taxon>Agaricomycetes</taxon>
        <taxon>Hymenochaetales</taxon>
        <taxon>Rickenellaceae</taxon>
        <taxon>Rickenella</taxon>
    </lineage>
</organism>
<dbReference type="VEuPathDB" id="FungiDB:BD410DRAFT_789772"/>
<reference evidence="1 2" key="1">
    <citation type="submission" date="2018-06" db="EMBL/GenBank/DDBJ databases">
        <title>A transcriptomic atlas of mushroom development highlights an independent origin of complex multicellularity.</title>
        <authorList>
            <consortium name="DOE Joint Genome Institute"/>
            <person name="Krizsan K."/>
            <person name="Almasi E."/>
            <person name="Merenyi Z."/>
            <person name="Sahu N."/>
            <person name="Viragh M."/>
            <person name="Koszo T."/>
            <person name="Mondo S."/>
            <person name="Kiss B."/>
            <person name="Balint B."/>
            <person name="Kues U."/>
            <person name="Barry K."/>
            <person name="Hegedus J.C."/>
            <person name="Henrissat B."/>
            <person name="Johnson J."/>
            <person name="Lipzen A."/>
            <person name="Ohm R."/>
            <person name="Nagy I."/>
            <person name="Pangilinan J."/>
            <person name="Yan J."/>
            <person name="Xiong Y."/>
            <person name="Grigoriev I.V."/>
            <person name="Hibbett D.S."/>
            <person name="Nagy L.G."/>
        </authorList>
    </citation>
    <scope>NUCLEOTIDE SEQUENCE [LARGE SCALE GENOMIC DNA]</scope>
    <source>
        <strain evidence="1 2">SZMC22713</strain>
    </source>
</reference>
<keyword evidence="2" id="KW-1185">Reference proteome</keyword>
<gene>
    <name evidence="1" type="ORF">BD410DRAFT_789772</name>
</gene>
<evidence type="ECO:0000313" key="1">
    <source>
        <dbReference type="EMBL" id="TDL21339.1"/>
    </source>
</evidence>
<evidence type="ECO:0000313" key="2">
    <source>
        <dbReference type="Proteomes" id="UP000294933"/>
    </source>
</evidence>
<proteinExistence type="predicted"/>